<keyword evidence="4 6" id="KW-0975">Bacterial flagellum</keyword>
<evidence type="ECO:0000259" key="7">
    <source>
        <dbReference type="Pfam" id="PF00460"/>
    </source>
</evidence>
<dbReference type="InterPro" id="IPR006299">
    <property type="entry name" value="FlgC"/>
</dbReference>
<feature type="domain" description="Flagellar basal-body/hook protein C-terminal" evidence="8">
    <location>
        <begin position="99"/>
        <end position="141"/>
    </location>
</feature>
<gene>
    <name evidence="9" type="primary">flgC</name>
    <name evidence="9" type="ORF">GT360_14030</name>
</gene>
<dbReference type="NCBIfam" id="TIGR01395">
    <property type="entry name" value="FlgC"/>
    <property type="match status" value="1"/>
</dbReference>
<dbReference type="Pfam" id="PF00460">
    <property type="entry name" value="Flg_bb_rod"/>
    <property type="match status" value="1"/>
</dbReference>
<name>A0A7Z2T5B7_9VIBR</name>
<organism evidence="9 10">
    <name type="scientific">Vibrio astriarenae</name>
    <dbReference type="NCBI Taxonomy" id="1481923"/>
    <lineage>
        <taxon>Bacteria</taxon>
        <taxon>Pseudomonadati</taxon>
        <taxon>Pseudomonadota</taxon>
        <taxon>Gammaproteobacteria</taxon>
        <taxon>Vibrionales</taxon>
        <taxon>Vibrionaceae</taxon>
        <taxon>Vibrio</taxon>
    </lineage>
</organism>
<comment type="subcellular location">
    <subcellularLocation>
        <location evidence="1 6">Bacterial flagellum basal body</location>
    </subcellularLocation>
</comment>
<comment type="subunit">
    <text evidence="5 6">The basal body constitutes a major portion of the flagellar organelle and consists of four rings (L,P,S, and M) mounted on a central rod. The rod consists of about 26 subunits of FlgG in the distal portion, and FlgB, FlgC and FlgF are thought to build up the proximal portion of the rod with about 6 subunits each.</text>
</comment>
<evidence type="ECO:0000313" key="10">
    <source>
        <dbReference type="Proteomes" id="UP000464262"/>
    </source>
</evidence>
<keyword evidence="10" id="KW-1185">Reference proteome</keyword>
<evidence type="ECO:0000259" key="8">
    <source>
        <dbReference type="Pfam" id="PF06429"/>
    </source>
</evidence>
<dbReference type="GO" id="GO:0030694">
    <property type="term" value="C:bacterial-type flagellum basal body, rod"/>
    <property type="evidence" value="ECO:0007669"/>
    <property type="project" value="UniProtKB-UniRule"/>
</dbReference>
<evidence type="ECO:0000256" key="5">
    <source>
        <dbReference type="ARBA" id="ARBA00025933"/>
    </source>
</evidence>
<dbReference type="InterPro" id="IPR010930">
    <property type="entry name" value="Flg_bb/hook_C_dom"/>
</dbReference>
<dbReference type="RefSeq" id="WP_164649443.1">
    <property type="nucleotide sequence ID" value="NZ_CP047475.1"/>
</dbReference>
<dbReference type="InterPro" id="IPR019776">
    <property type="entry name" value="Flagellar_basal_body_rod_CS"/>
</dbReference>
<dbReference type="EMBL" id="CP047475">
    <property type="protein sequence ID" value="QIA64540.1"/>
    <property type="molecule type" value="Genomic_DNA"/>
</dbReference>
<dbReference type="InterPro" id="IPR001444">
    <property type="entry name" value="Flag_bb_rod_N"/>
</dbReference>
<evidence type="ECO:0000256" key="4">
    <source>
        <dbReference type="ARBA" id="ARBA00023143"/>
    </source>
</evidence>
<evidence type="ECO:0000256" key="3">
    <source>
        <dbReference type="ARBA" id="ARBA00017941"/>
    </source>
</evidence>
<dbReference type="Pfam" id="PF06429">
    <property type="entry name" value="Flg_bbr_C"/>
    <property type="match status" value="1"/>
</dbReference>
<comment type="similarity">
    <text evidence="2">Belongs to the flagella basal body rod proteins family.</text>
</comment>
<protein>
    <recommendedName>
        <fullName evidence="3 6">Flagellar basal-body rod protein FlgC</fullName>
    </recommendedName>
</protein>
<dbReference type="GO" id="GO:0071978">
    <property type="term" value="P:bacterial-type flagellum-dependent swarming motility"/>
    <property type="evidence" value="ECO:0007669"/>
    <property type="project" value="TreeGrafter"/>
</dbReference>
<evidence type="ECO:0000256" key="1">
    <source>
        <dbReference type="ARBA" id="ARBA00004117"/>
    </source>
</evidence>
<accession>A0A7Z2T5B7</accession>
<keyword evidence="9" id="KW-0966">Cell projection</keyword>
<keyword evidence="9" id="KW-0282">Flagellum</keyword>
<dbReference type="KEGG" id="vas:GT360_14030"/>
<dbReference type="PANTHER" id="PTHR30435:SF29">
    <property type="entry name" value="FLAGELLAR BASAL-BODY ROD PROTEIN FLGC"/>
    <property type="match status" value="1"/>
</dbReference>
<reference evidence="9 10" key="1">
    <citation type="submission" date="2020-01" db="EMBL/GenBank/DDBJ databases">
        <title>Whole genome and functional gene identification of agarase of Vibrio HN897.</title>
        <authorList>
            <person name="Liu Y."/>
            <person name="Zhao Z."/>
        </authorList>
    </citation>
    <scope>NUCLEOTIDE SEQUENCE [LARGE SCALE GENOMIC DNA]</scope>
    <source>
        <strain evidence="9 10">HN897</strain>
    </source>
</reference>
<sequence length="144" mass="15744">MSFADIYQITGSAMTAQTTRLNTIASNLANANSGSTTEADTYRARKPVFATVYEQHQQSLFGPTNPTSGARVQVLDVVNTDSPLDKRYEPGNPIADADGYVFYPNVDVVHEMADMMSASRSFETNVDVLSRTRSMQQGLLKLGQ</sequence>
<dbReference type="AlphaFoldDB" id="A0A7Z2T5B7"/>
<dbReference type="PROSITE" id="PS00588">
    <property type="entry name" value="FLAGELLA_BB_ROD"/>
    <property type="match status" value="1"/>
</dbReference>
<evidence type="ECO:0000313" key="9">
    <source>
        <dbReference type="EMBL" id="QIA64540.1"/>
    </source>
</evidence>
<dbReference type="Proteomes" id="UP000464262">
    <property type="component" value="Chromosome 1"/>
</dbReference>
<dbReference type="PANTHER" id="PTHR30435">
    <property type="entry name" value="FLAGELLAR PROTEIN"/>
    <property type="match status" value="1"/>
</dbReference>
<evidence type="ECO:0000256" key="6">
    <source>
        <dbReference type="RuleBase" id="RU362062"/>
    </source>
</evidence>
<feature type="domain" description="Flagellar basal body rod protein N-terminal" evidence="7">
    <location>
        <begin position="11"/>
        <end position="32"/>
    </location>
</feature>
<keyword evidence="9" id="KW-0969">Cilium</keyword>
<evidence type="ECO:0000256" key="2">
    <source>
        <dbReference type="ARBA" id="ARBA00009677"/>
    </source>
</evidence>
<proteinExistence type="inferred from homology"/>